<dbReference type="PIRSF" id="PIRSF009467">
    <property type="entry name" value="Ureas_acces_UreF"/>
    <property type="match status" value="1"/>
</dbReference>
<sequence>MNKLNFLLLQISDSSFPIGAFSHSFGLESYVNFAYIKNIEDAKKVLKTQLYSNILYFELLALKIAYENANDVENLLIYQRKFLSSIVAKEQSQAYVFLAKRFVKNVSLYGLSNPLLNQYIKENQTPIYPFVYALFCKDNELDFMYESFLFALMSNFINILVKIVPLSQNEGQILLFQLQQDFQNVLSKLQNLTLKDWCENHNILNDYLGIKHQNLAFKIYIS</sequence>
<dbReference type="KEGG" id="cln:UPTC3659_0008"/>
<dbReference type="OrthoDB" id="9798772at2"/>
<evidence type="ECO:0000313" key="3">
    <source>
        <dbReference type="EMBL" id="AJD00900.1"/>
    </source>
</evidence>
<proteinExistence type="predicted"/>
<evidence type="ECO:0000256" key="2">
    <source>
        <dbReference type="ARBA" id="ARBA00023186"/>
    </source>
</evidence>
<dbReference type="PANTHER" id="PTHR33620">
    <property type="entry name" value="UREASE ACCESSORY PROTEIN F"/>
    <property type="match status" value="1"/>
</dbReference>
<protein>
    <submittedName>
        <fullName evidence="3">Urease accessory protein UreF</fullName>
    </submittedName>
</protein>
<dbReference type="AlphaFoldDB" id="A0A0A8HVV8"/>
<name>A0A0A8HVV8_CAMLA</name>
<dbReference type="EMBL" id="CP007775">
    <property type="protein sequence ID" value="AJD00900.1"/>
    <property type="molecule type" value="Genomic_DNA"/>
</dbReference>
<gene>
    <name evidence="3" type="primary">ureF</name>
    <name evidence="3" type="ORF">UPTC3659_0008</name>
</gene>
<dbReference type="InterPro" id="IPR038277">
    <property type="entry name" value="UreF_sf"/>
</dbReference>
<accession>A0A0A8HVV8</accession>
<keyword evidence="2" id="KW-0143">Chaperone</keyword>
<reference evidence="3 4" key="1">
    <citation type="journal article" date="2014" name="Genome Biol. Evol.">
        <title>Comparative Genomics of the Campylobacter lari Group.</title>
        <authorList>
            <person name="Miller W.G."/>
            <person name="Yee E."/>
            <person name="Chapman M.H."/>
            <person name="Smith T.P."/>
            <person name="Bono J.L."/>
            <person name="Huynh S."/>
            <person name="Parker C.T."/>
            <person name="Vandamme P."/>
            <person name="Luong K."/>
            <person name="Korlach J."/>
        </authorList>
    </citation>
    <scope>NUCLEOTIDE SEQUENCE [LARGE SCALE GENOMIC DNA]</scope>
    <source>
        <strain evidence="4">RM3659</strain>
    </source>
</reference>
<dbReference type="GO" id="GO:0016151">
    <property type="term" value="F:nickel cation binding"/>
    <property type="evidence" value="ECO:0007669"/>
    <property type="project" value="InterPro"/>
</dbReference>
<dbReference type="Proteomes" id="UP000031130">
    <property type="component" value="Chromosome"/>
</dbReference>
<keyword evidence="1" id="KW-0996">Nickel insertion</keyword>
<dbReference type="PANTHER" id="PTHR33620:SF1">
    <property type="entry name" value="UREASE ACCESSORY PROTEIN F"/>
    <property type="match status" value="1"/>
</dbReference>
<evidence type="ECO:0000313" key="4">
    <source>
        <dbReference type="Proteomes" id="UP000031130"/>
    </source>
</evidence>
<dbReference type="HOGENOM" id="CLU_049215_4_2_7"/>
<evidence type="ECO:0000256" key="1">
    <source>
        <dbReference type="ARBA" id="ARBA00022988"/>
    </source>
</evidence>
<dbReference type="InterPro" id="IPR002639">
    <property type="entry name" value="UreF"/>
</dbReference>
<organism evidence="3 4">
    <name type="scientific">Campylobacter lari NCTC 11845</name>
    <dbReference type="NCBI Taxonomy" id="1388749"/>
    <lineage>
        <taxon>Bacteria</taxon>
        <taxon>Pseudomonadati</taxon>
        <taxon>Campylobacterota</taxon>
        <taxon>Epsilonproteobacteria</taxon>
        <taxon>Campylobacterales</taxon>
        <taxon>Campylobacteraceae</taxon>
        <taxon>Campylobacter</taxon>
    </lineage>
</organism>
<dbReference type="Gene3D" id="1.10.4190.10">
    <property type="entry name" value="Urease accessory protein UreF"/>
    <property type="match status" value="1"/>
</dbReference>
<dbReference type="Pfam" id="PF01730">
    <property type="entry name" value="UreF"/>
    <property type="match status" value="1"/>
</dbReference>
<dbReference type="RefSeq" id="WP_039624996.1">
    <property type="nucleotide sequence ID" value="NZ_CP007775.1"/>
</dbReference>